<dbReference type="GO" id="GO:0008380">
    <property type="term" value="P:RNA splicing"/>
    <property type="evidence" value="ECO:0007669"/>
    <property type="project" value="UniProtKB-KW"/>
</dbReference>
<comment type="subcellular location">
    <subcellularLocation>
        <location evidence="1">Nucleus</location>
    </subcellularLocation>
</comment>
<feature type="compositionally biased region" description="Basic and acidic residues" evidence="8">
    <location>
        <begin position="34"/>
        <end position="60"/>
    </location>
</feature>
<dbReference type="Gene3D" id="3.30.70.330">
    <property type="match status" value="2"/>
</dbReference>
<evidence type="ECO:0000313" key="11">
    <source>
        <dbReference type="RefSeq" id="XP_011499357.1"/>
    </source>
</evidence>
<keyword evidence="6" id="KW-0539">Nucleus</keyword>
<dbReference type="Pfam" id="PF00076">
    <property type="entry name" value="RRM_1"/>
    <property type="match status" value="2"/>
</dbReference>
<evidence type="ECO:0000256" key="4">
    <source>
        <dbReference type="ARBA" id="ARBA00022884"/>
    </source>
</evidence>
<evidence type="ECO:0000256" key="2">
    <source>
        <dbReference type="ARBA" id="ARBA00022664"/>
    </source>
</evidence>
<protein>
    <submittedName>
        <fullName evidence="11">Squamous cell carcinoma antigen recognized by T-cells 3</fullName>
    </submittedName>
</protein>
<dbReference type="GO" id="GO:0003723">
    <property type="term" value="F:RNA binding"/>
    <property type="evidence" value="ECO:0007669"/>
    <property type="project" value="UniProtKB-UniRule"/>
</dbReference>
<dbReference type="GeneID" id="105363385"/>
<feature type="domain" description="RRM" evidence="9">
    <location>
        <begin position="769"/>
        <end position="846"/>
    </location>
</feature>
<feature type="region of interest" description="Disordered" evidence="8">
    <location>
        <begin position="18"/>
        <end position="78"/>
    </location>
</feature>
<dbReference type="GO" id="GO:0005634">
    <property type="term" value="C:nucleus"/>
    <property type="evidence" value="ECO:0007669"/>
    <property type="project" value="UniProtKB-SubCell"/>
</dbReference>
<evidence type="ECO:0000256" key="3">
    <source>
        <dbReference type="ARBA" id="ARBA00022737"/>
    </source>
</evidence>
<evidence type="ECO:0000256" key="7">
    <source>
        <dbReference type="PROSITE-ProRule" id="PRU00176"/>
    </source>
</evidence>
<dbReference type="PANTHER" id="PTHR17204:SF25">
    <property type="entry name" value="RRM DOMAIN-CONTAINING PROTEIN"/>
    <property type="match status" value="1"/>
</dbReference>
<evidence type="ECO:0000256" key="1">
    <source>
        <dbReference type="ARBA" id="ARBA00004123"/>
    </source>
</evidence>
<name>A0AAJ6YJQ8_9HYME</name>
<evidence type="ECO:0000256" key="8">
    <source>
        <dbReference type="SAM" id="MobiDB-lite"/>
    </source>
</evidence>
<dbReference type="SUPFAM" id="SSF54928">
    <property type="entry name" value="RNA-binding domain, RBD"/>
    <property type="match status" value="2"/>
</dbReference>
<organism evidence="10 11">
    <name type="scientific">Ceratosolen solmsi marchali</name>
    <dbReference type="NCBI Taxonomy" id="326594"/>
    <lineage>
        <taxon>Eukaryota</taxon>
        <taxon>Metazoa</taxon>
        <taxon>Ecdysozoa</taxon>
        <taxon>Arthropoda</taxon>
        <taxon>Hexapoda</taxon>
        <taxon>Insecta</taxon>
        <taxon>Pterygota</taxon>
        <taxon>Neoptera</taxon>
        <taxon>Endopterygota</taxon>
        <taxon>Hymenoptera</taxon>
        <taxon>Apocrita</taxon>
        <taxon>Proctotrupomorpha</taxon>
        <taxon>Chalcidoidea</taxon>
        <taxon>Agaonidae</taxon>
        <taxon>Agaoninae</taxon>
        <taxon>Ceratosolen</taxon>
    </lineage>
</organism>
<evidence type="ECO:0000313" key="10">
    <source>
        <dbReference type="Proteomes" id="UP000695007"/>
    </source>
</evidence>
<keyword evidence="5" id="KW-0508">mRNA splicing</keyword>
<dbReference type="RefSeq" id="XP_011499357.1">
    <property type="nucleotide sequence ID" value="XM_011501055.1"/>
</dbReference>
<sequence>MDDKIEMSIFVDDEENERKLLADTSDDEVNEINQKVDDENEVLKSDPGDELDQLKHNKLSEDDDSNNSNNKHDEADESEIHLLEKKLTQNPYDYESHKLLISKFHKMGDLDRLRFARENMSSKYPLTPDLWLSWLRDEIKLATTPEQKCAVVEICERAITDYLSVEVWLEYLQFSIGLDTEKDSIEKMRNLFERALTAAGLHVMKGSLIWDAFREFESFIALTMDSKDSQKKNQINRIGKLYQRQLTCPLFHMEKAYEEYRIWKCAEGCEYNDDKIVKSGYQKAKIELNARIPFEEKLESAQNKNEQLDIYKAYLFHEKQIGDPGRITVLYERALTDICLEPVLWIDYLQFVEYNIKINDIIDKIYMRAVRNIPWCVKIWQNWIRFCEKKNTSLIDIQKLVENALTVGFSSADEYKKLWITYLEYLRRRVDYKSDNEKNQLEILRNAFNRAYDHIASFGIEGDPTCEILQFWARSEAIHANNMEKARWLWTNIMSQGHSESAASWIEYISLEKCYGDSKHIRKLFQKALIAVKDWPESVANAWINFERDEGTLEQIEICESKIQEQLIKISEERKEFELYSTMPKEIVINKKTGKRKGEDTGRWKDLGASTFKISKLEQLTKPMSRKDSINQKVDESSNEFAKNMKSNIAPLQGYKKIKEKIEDSYNFHELDDQITIFVSNLDYTATEEEIEEVLKPVCSIKVFRMIKDYKGRSKGYGYIQLGSSKEVEEALKLDRIRLNGRPMFISRCDPNKTSRSSGFKYKTVLEKNKLFVKGLPLTTTKEELHQLFKIHGKLKDIRIVTYRNGHSKGLAYVEFEDINSARKALVATDGLMIEEKIISVSVSQPPQRKQVLNNDNVFSVKSLGGSSTSRSTFGNPKTVLSLVPQVVKKNVASDQMFDNGVTLSMNNSDFKNMLCNKK</sequence>
<dbReference type="Gene3D" id="1.25.40.10">
    <property type="entry name" value="Tetratricopeptide repeat domain"/>
    <property type="match status" value="2"/>
</dbReference>
<dbReference type="CDD" id="cd12392">
    <property type="entry name" value="RRM2_SART3"/>
    <property type="match status" value="1"/>
</dbReference>
<keyword evidence="10" id="KW-1185">Reference proteome</keyword>
<dbReference type="InterPro" id="IPR003107">
    <property type="entry name" value="HAT"/>
</dbReference>
<keyword evidence="3" id="KW-0677">Repeat</keyword>
<dbReference type="KEGG" id="csol:105363385"/>
<evidence type="ECO:0000259" key="9">
    <source>
        <dbReference type="PROSITE" id="PS50102"/>
    </source>
</evidence>
<keyword evidence="2" id="KW-0507">mRNA processing</keyword>
<dbReference type="InterPro" id="IPR034218">
    <property type="entry name" value="SART3_RRM2"/>
</dbReference>
<dbReference type="SMART" id="SM00386">
    <property type="entry name" value="HAT"/>
    <property type="match status" value="8"/>
</dbReference>
<dbReference type="InterPro" id="IPR059164">
    <property type="entry name" value="HAT_PRP39_C"/>
</dbReference>
<evidence type="ECO:0000256" key="6">
    <source>
        <dbReference type="ARBA" id="ARBA00023242"/>
    </source>
</evidence>
<dbReference type="InterPro" id="IPR034217">
    <property type="entry name" value="SART3_RRM1"/>
</dbReference>
<proteinExistence type="predicted"/>
<accession>A0AAJ6YJQ8</accession>
<dbReference type="SMART" id="SM00360">
    <property type="entry name" value="RRM"/>
    <property type="match status" value="2"/>
</dbReference>
<keyword evidence="4 7" id="KW-0694">RNA-binding</keyword>
<dbReference type="Proteomes" id="UP000695007">
    <property type="component" value="Unplaced"/>
</dbReference>
<reference evidence="11" key="1">
    <citation type="submission" date="2025-08" db="UniProtKB">
        <authorList>
            <consortium name="RefSeq"/>
        </authorList>
    </citation>
    <scope>IDENTIFICATION</scope>
</reference>
<dbReference type="InterPro" id="IPR000504">
    <property type="entry name" value="RRM_dom"/>
</dbReference>
<dbReference type="PANTHER" id="PTHR17204">
    <property type="entry name" value="PRE-MRNA PROCESSING PROTEIN PRP39-RELATED"/>
    <property type="match status" value="1"/>
</dbReference>
<dbReference type="Pfam" id="PF23241">
    <property type="entry name" value="HAT_PRP39_C"/>
    <property type="match status" value="1"/>
</dbReference>
<dbReference type="InterPro" id="IPR012677">
    <property type="entry name" value="Nucleotide-bd_a/b_plait_sf"/>
</dbReference>
<dbReference type="GO" id="GO:0006397">
    <property type="term" value="P:mRNA processing"/>
    <property type="evidence" value="ECO:0007669"/>
    <property type="project" value="UniProtKB-KW"/>
</dbReference>
<dbReference type="AlphaFoldDB" id="A0AAJ6YJQ8"/>
<dbReference type="PROSITE" id="PS50102">
    <property type="entry name" value="RRM"/>
    <property type="match status" value="2"/>
</dbReference>
<dbReference type="CDD" id="cd12391">
    <property type="entry name" value="RRM1_SART3"/>
    <property type="match status" value="1"/>
</dbReference>
<feature type="domain" description="RRM" evidence="9">
    <location>
        <begin position="675"/>
        <end position="751"/>
    </location>
</feature>
<evidence type="ECO:0000256" key="5">
    <source>
        <dbReference type="ARBA" id="ARBA00023187"/>
    </source>
</evidence>
<gene>
    <name evidence="11" type="primary">LOC105363385</name>
</gene>
<dbReference type="CTD" id="31448"/>
<dbReference type="InterPro" id="IPR011990">
    <property type="entry name" value="TPR-like_helical_dom_sf"/>
</dbReference>
<dbReference type="InterPro" id="IPR035979">
    <property type="entry name" value="RBD_domain_sf"/>
</dbReference>
<dbReference type="Pfam" id="PF23240">
    <property type="entry name" value="HAT_PRP39_N"/>
    <property type="match status" value="1"/>
</dbReference>
<dbReference type="SUPFAM" id="SSF48452">
    <property type="entry name" value="TPR-like"/>
    <property type="match status" value="1"/>
</dbReference>